<dbReference type="PANTHER" id="PTHR45856:SF24">
    <property type="entry name" value="FUNGAL LIPASE-LIKE DOMAIN-CONTAINING PROTEIN"/>
    <property type="match status" value="1"/>
</dbReference>
<dbReference type="Proteomes" id="UP001155586">
    <property type="component" value="Unassembled WGS sequence"/>
</dbReference>
<dbReference type="RefSeq" id="WP_265686733.1">
    <property type="nucleotide sequence ID" value="NZ_JAKRRX010000014.1"/>
</dbReference>
<dbReference type="InterPro" id="IPR051218">
    <property type="entry name" value="Sec_MonoDiacylglyc_Lipase"/>
</dbReference>
<evidence type="ECO:0000259" key="1">
    <source>
        <dbReference type="Pfam" id="PF01764"/>
    </source>
</evidence>
<dbReference type="GO" id="GO:0006629">
    <property type="term" value="P:lipid metabolic process"/>
    <property type="evidence" value="ECO:0007669"/>
    <property type="project" value="InterPro"/>
</dbReference>
<protein>
    <submittedName>
        <fullName evidence="2">Lipase</fullName>
    </submittedName>
</protein>
<organism evidence="2 3">
    <name type="scientific">Vibrio paucivorans</name>
    <dbReference type="NCBI Taxonomy" id="2829489"/>
    <lineage>
        <taxon>Bacteria</taxon>
        <taxon>Pseudomonadati</taxon>
        <taxon>Pseudomonadota</taxon>
        <taxon>Gammaproteobacteria</taxon>
        <taxon>Vibrionales</taxon>
        <taxon>Vibrionaceae</taxon>
        <taxon>Vibrio</taxon>
    </lineage>
</organism>
<dbReference type="EMBL" id="JAKRRX010000014">
    <property type="protein sequence ID" value="MCW8333039.1"/>
    <property type="molecule type" value="Genomic_DNA"/>
</dbReference>
<dbReference type="Gene3D" id="3.40.50.1820">
    <property type="entry name" value="alpha/beta hydrolase"/>
    <property type="match status" value="1"/>
</dbReference>
<gene>
    <name evidence="2" type="ORF">MD483_04250</name>
</gene>
<evidence type="ECO:0000313" key="3">
    <source>
        <dbReference type="Proteomes" id="UP001155586"/>
    </source>
</evidence>
<comment type="caution">
    <text evidence="2">The sequence shown here is derived from an EMBL/GenBank/DDBJ whole genome shotgun (WGS) entry which is preliminary data.</text>
</comment>
<feature type="domain" description="Fungal lipase-type" evidence="1">
    <location>
        <begin position="313"/>
        <end position="438"/>
    </location>
</feature>
<keyword evidence="3" id="KW-1185">Reference proteome</keyword>
<dbReference type="SUPFAM" id="SSF53474">
    <property type="entry name" value="alpha/beta-Hydrolases"/>
    <property type="match status" value="1"/>
</dbReference>
<dbReference type="Pfam" id="PF01764">
    <property type="entry name" value="Lipase_3"/>
    <property type="match status" value="1"/>
</dbReference>
<name>A0A9X3HQ65_9VIBR</name>
<dbReference type="PANTHER" id="PTHR45856">
    <property type="entry name" value="ALPHA/BETA-HYDROLASES SUPERFAMILY PROTEIN"/>
    <property type="match status" value="1"/>
</dbReference>
<accession>A0A9X3HQ65</accession>
<sequence length="690" mass="78768">MDSFNYCVQCNPEDKWLELEFRSERDEPIDGLMVTITSRMTPSCTYTQTTSSGKVLFRNIAAGEWRASVSQASLLTEVEKYPSRAEEQESPVKKRAITELDAEGNKAKQYRYTTMGDFWDEAPQDEFLQEHHKGVDINASAEKAGFRLSHNQTYVFEIKALRSYMPMIVDTDKFSLVNSYTFALLSQLAYANKEYGDARNEKVPQGGHDAVLKLLKEKLRPMYSADSEVTWLLDEIPYSQALKGEFYRDDTIGSEGYIFSNDDIAIIGVRGTETYFYNDDAFQFSSNKETALMAEVSSKLPILKVTEVMDGVLAAVGSPGYQDVATDINASQIAPPEFEGTYVHQGFYQYAVGLWKPIDDSILKNHEGKKIYICGHSLGGAGAILLSSLIQDTYSPSTLRLYTYGMPRTGTHSFVRRYSSLLHFRHVNNHDLVPQLPMRWMNTNSDNKCESSLLWKYLSPTLLYLWDSLKERTMDCDEDNYQHHGDLIQLLTYSQTKHRPDEVKQVMLTEKQTHITSLTLASNKTEDSYRLAKTLNNDHIDINGYVDTFKNSGLDHMLGEYIPNLKQQLALMLDNTMTENYQSAQHIIHQTEAKLLKAHRALKEDEMNALVMHAISRKDPAAHARREHERTQALFVIRQELKLTEKITLNVQRVRKELDALVATPELLPNKELLFGDQSIDIRTVEEQLQ</sequence>
<dbReference type="InterPro" id="IPR002921">
    <property type="entry name" value="Fungal_lipase-type"/>
</dbReference>
<evidence type="ECO:0000313" key="2">
    <source>
        <dbReference type="EMBL" id="MCW8333039.1"/>
    </source>
</evidence>
<reference evidence="2" key="1">
    <citation type="submission" date="2022-02" db="EMBL/GenBank/DDBJ databases">
        <title>Vibrio sp. nov., a new bacterium isolated from Bohai sea, China.</title>
        <authorList>
            <person name="Yuan Y."/>
        </authorList>
    </citation>
    <scope>NUCLEOTIDE SEQUENCE</scope>
    <source>
        <strain evidence="2">DBSS07</strain>
    </source>
</reference>
<dbReference type="CDD" id="cd00519">
    <property type="entry name" value="Lipase_3"/>
    <property type="match status" value="1"/>
</dbReference>
<dbReference type="InterPro" id="IPR029058">
    <property type="entry name" value="AB_hydrolase_fold"/>
</dbReference>
<proteinExistence type="predicted"/>
<dbReference type="AlphaFoldDB" id="A0A9X3HQ65"/>